<evidence type="ECO:0000259" key="11">
    <source>
        <dbReference type="SMART" id="SM00387"/>
    </source>
</evidence>
<keyword evidence="13" id="KW-1185">Reference proteome</keyword>
<dbReference type="InterPro" id="IPR036890">
    <property type="entry name" value="HATPase_C_sf"/>
</dbReference>
<gene>
    <name evidence="12" type="ORF">FNH13_03830</name>
</gene>
<sequence>MSTSTTPRRSLLRHWLSGWSHAAFLVLNLLTGLVAVVLVVLIIVGAVGIIAAGSGLLLLVPALWVTWLFGRAELGRIEAFTGRRITPRRASGEPRWLTVLGFGEEHRRAAAYTGLHALWGLLTGALVATLLSGVMAVLALPLYVGRLPGEGTRIFGVVPVASGGSGQALLWVLALVALLVTPFLARLVSQVDVQLARTLLGQDAEVEIAHLSERVETLTTSRTETIDSVEAERRRIERDLHDGPQQRLVAIAMDLGMARARLAHDPAGAQELLDKAHQASKEAIVEMRHVARGITPPILADRGLDAAVSALAARSAVPVTVSVSGVGRLDPTTEAIAYYCVSELLTNVAKHSGAASARIRLGRNEALTPPALVIEVEDDGVGGADPRRGTGLVGLRQRVNSVDGTIAVDSPRGGPTRVVIHLPARPVPTQQDRYLPSPAQPAQPAPAQTATQSSPTQTSPTQSSPTQNED</sequence>
<keyword evidence="10" id="KW-0812">Transmembrane</keyword>
<keyword evidence="6 12" id="KW-0418">Kinase</keyword>
<dbReference type="EC" id="2.7.13.3" evidence="2"/>
<evidence type="ECO:0000256" key="9">
    <source>
        <dbReference type="SAM" id="MobiDB-lite"/>
    </source>
</evidence>
<dbReference type="KEGG" id="orz:FNH13_03830"/>
<keyword evidence="7" id="KW-0067">ATP-binding</keyword>
<proteinExistence type="predicted"/>
<keyword evidence="4" id="KW-0808">Transferase</keyword>
<name>A0A516G7R8_9MICO</name>
<dbReference type="Pfam" id="PF02518">
    <property type="entry name" value="HATPase_c"/>
    <property type="match status" value="1"/>
</dbReference>
<feature type="domain" description="Histidine kinase/HSP90-like ATPase" evidence="11">
    <location>
        <begin position="332"/>
        <end position="426"/>
    </location>
</feature>
<dbReference type="InterPro" id="IPR003594">
    <property type="entry name" value="HATPase_dom"/>
</dbReference>
<dbReference type="Gene3D" id="3.30.565.10">
    <property type="entry name" value="Histidine kinase-like ATPase, C-terminal domain"/>
    <property type="match status" value="1"/>
</dbReference>
<feature type="transmembrane region" description="Helical" evidence="10">
    <location>
        <begin position="117"/>
        <end position="144"/>
    </location>
</feature>
<dbReference type="GO" id="GO:0005524">
    <property type="term" value="F:ATP binding"/>
    <property type="evidence" value="ECO:0007669"/>
    <property type="project" value="UniProtKB-KW"/>
</dbReference>
<dbReference type="GO" id="GO:0016020">
    <property type="term" value="C:membrane"/>
    <property type="evidence" value="ECO:0007669"/>
    <property type="project" value="InterPro"/>
</dbReference>
<evidence type="ECO:0000256" key="7">
    <source>
        <dbReference type="ARBA" id="ARBA00022840"/>
    </source>
</evidence>
<feature type="transmembrane region" description="Helical" evidence="10">
    <location>
        <begin position="168"/>
        <end position="188"/>
    </location>
</feature>
<feature type="compositionally biased region" description="Low complexity" evidence="9">
    <location>
        <begin position="445"/>
        <end position="470"/>
    </location>
</feature>
<dbReference type="Pfam" id="PF07730">
    <property type="entry name" value="HisKA_3"/>
    <property type="match status" value="1"/>
</dbReference>
<dbReference type="Proteomes" id="UP000315395">
    <property type="component" value="Chromosome"/>
</dbReference>
<feature type="transmembrane region" description="Helical" evidence="10">
    <location>
        <begin position="49"/>
        <end position="69"/>
    </location>
</feature>
<comment type="catalytic activity">
    <reaction evidence="1">
        <text>ATP + protein L-histidine = ADP + protein N-phospho-L-histidine.</text>
        <dbReference type="EC" id="2.7.13.3"/>
    </reaction>
</comment>
<dbReference type="EMBL" id="CP041616">
    <property type="protein sequence ID" value="QDO87574.1"/>
    <property type="molecule type" value="Genomic_DNA"/>
</dbReference>
<evidence type="ECO:0000256" key="3">
    <source>
        <dbReference type="ARBA" id="ARBA00022553"/>
    </source>
</evidence>
<keyword evidence="3" id="KW-0597">Phosphoprotein</keyword>
<dbReference type="GO" id="GO:0046983">
    <property type="term" value="F:protein dimerization activity"/>
    <property type="evidence" value="ECO:0007669"/>
    <property type="project" value="InterPro"/>
</dbReference>
<evidence type="ECO:0000256" key="10">
    <source>
        <dbReference type="SAM" id="Phobius"/>
    </source>
</evidence>
<keyword evidence="8" id="KW-0902">Two-component regulatory system</keyword>
<dbReference type="PANTHER" id="PTHR24421">
    <property type="entry name" value="NITRATE/NITRITE SENSOR PROTEIN NARX-RELATED"/>
    <property type="match status" value="1"/>
</dbReference>
<dbReference type="Gene3D" id="1.20.5.1930">
    <property type="match status" value="1"/>
</dbReference>
<evidence type="ECO:0000256" key="5">
    <source>
        <dbReference type="ARBA" id="ARBA00022741"/>
    </source>
</evidence>
<accession>A0A516G7R8</accession>
<dbReference type="AlphaFoldDB" id="A0A516G7R8"/>
<reference evidence="12 13" key="1">
    <citation type="submission" date="2019-07" db="EMBL/GenBank/DDBJ databases">
        <title>complete genome sequencing of Ornithinimicrobium sp. H23M54.</title>
        <authorList>
            <person name="Bae J.-W."/>
            <person name="Lee S.-Y."/>
        </authorList>
    </citation>
    <scope>NUCLEOTIDE SEQUENCE [LARGE SCALE GENOMIC DNA]</scope>
    <source>
        <strain evidence="12 13">H23M54</strain>
    </source>
</reference>
<dbReference type="PANTHER" id="PTHR24421:SF10">
    <property type="entry name" value="NITRATE_NITRITE SENSOR PROTEIN NARQ"/>
    <property type="match status" value="1"/>
</dbReference>
<dbReference type="Pfam" id="PF13796">
    <property type="entry name" value="Sensor"/>
    <property type="match status" value="1"/>
</dbReference>
<protein>
    <recommendedName>
        <fullName evidence="2">histidine kinase</fullName>
        <ecNumber evidence="2">2.7.13.3</ecNumber>
    </recommendedName>
</protein>
<keyword evidence="5" id="KW-0547">Nucleotide-binding</keyword>
<keyword evidence="10" id="KW-0472">Membrane</keyword>
<evidence type="ECO:0000256" key="6">
    <source>
        <dbReference type="ARBA" id="ARBA00022777"/>
    </source>
</evidence>
<evidence type="ECO:0000313" key="12">
    <source>
        <dbReference type="EMBL" id="QDO87574.1"/>
    </source>
</evidence>
<dbReference type="GO" id="GO:0000155">
    <property type="term" value="F:phosphorelay sensor kinase activity"/>
    <property type="evidence" value="ECO:0007669"/>
    <property type="project" value="InterPro"/>
</dbReference>
<evidence type="ECO:0000256" key="2">
    <source>
        <dbReference type="ARBA" id="ARBA00012438"/>
    </source>
</evidence>
<evidence type="ECO:0000256" key="8">
    <source>
        <dbReference type="ARBA" id="ARBA00023012"/>
    </source>
</evidence>
<keyword evidence="10" id="KW-1133">Transmembrane helix</keyword>
<dbReference type="OrthoDB" id="5242012at2"/>
<feature type="transmembrane region" description="Helical" evidence="10">
    <location>
        <begin position="21"/>
        <end position="43"/>
    </location>
</feature>
<organism evidence="12 13">
    <name type="scientific">Ornithinimicrobium ciconiae</name>
    <dbReference type="NCBI Taxonomy" id="2594265"/>
    <lineage>
        <taxon>Bacteria</taxon>
        <taxon>Bacillati</taxon>
        <taxon>Actinomycetota</taxon>
        <taxon>Actinomycetes</taxon>
        <taxon>Micrococcales</taxon>
        <taxon>Ornithinimicrobiaceae</taxon>
        <taxon>Ornithinimicrobium</taxon>
    </lineage>
</organism>
<dbReference type="InterPro" id="IPR050482">
    <property type="entry name" value="Sensor_HK_TwoCompSys"/>
</dbReference>
<dbReference type="SUPFAM" id="SSF55874">
    <property type="entry name" value="ATPase domain of HSP90 chaperone/DNA topoisomerase II/histidine kinase"/>
    <property type="match status" value="1"/>
</dbReference>
<evidence type="ECO:0000256" key="4">
    <source>
        <dbReference type="ARBA" id="ARBA00022679"/>
    </source>
</evidence>
<dbReference type="RefSeq" id="WP_143782251.1">
    <property type="nucleotide sequence ID" value="NZ_CP041616.1"/>
</dbReference>
<evidence type="ECO:0000256" key="1">
    <source>
        <dbReference type="ARBA" id="ARBA00000085"/>
    </source>
</evidence>
<evidence type="ECO:0000313" key="13">
    <source>
        <dbReference type="Proteomes" id="UP000315395"/>
    </source>
</evidence>
<dbReference type="InterPro" id="IPR025828">
    <property type="entry name" value="Put_sensor_dom"/>
</dbReference>
<dbReference type="InterPro" id="IPR011712">
    <property type="entry name" value="Sig_transdc_His_kin_sub3_dim/P"/>
</dbReference>
<dbReference type="CDD" id="cd16917">
    <property type="entry name" value="HATPase_UhpB-NarQ-NarX-like"/>
    <property type="match status" value="1"/>
</dbReference>
<feature type="region of interest" description="Disordered" evidence="9">
    <location>
        <begin position="428"/>
        <end position="470"/>
    </location>
</feature>
<dbReference type="SMART" id="SM00387">
    <property type="entry name" value="HATPase_c"/>
    <property type="match status" value="1"/>
</dbReference>